<keyword evidence="1" id="KW-0472">Membrane</keyword>
<dbReference type="AlphaFoldDB" id="A0AAV4NVR7"/>
<feature type="transmembrane region" description="Helical" evidence="1">
    <location>
        <begin position="38"/>
        <end position="56"/>
    </location>
</feature>
<proteinExistence type="predicted"/>
<accession>A0AAV4NVR7</accession>
<keyword evidence="3" id="KW-1185">Reference proteome</keyword>
<sequence>MEPIPPVQLAHKILSSSQTAALNVAILFTGIRKSNGLTANRSVTAALIVVILFAGIRKSNGLTTDRSVV</sequence>
<evidence type="ECO:0000256" key="1">
    <source>
        <dbReference type="SAM" id="Phobius"/>
    </source>
</evidence>
<gene>
    <name evidence="2" type="ORF">CDAR_83061</name>
</gene>
<evidence type="ECO:0000313" key="2">
    <source>
        <dbReference type="EMBL" id="GIX87858.1"/>
    </source>
</evidence>
<comment type="caution">
    <text evidence="2">The sequence shown here is derived from an EMBL/GenBank/DDBJ whole genome shotgun (WGS) entry which is preliminary data.</text>
</comment>
<evidence type="ECO:0000313" key="3">
    <source>
        <dbReference type="Proteomes" id="UP001054837"/>
    </source>
</evidence>
<dbReference type="EMBL" id="BPLQ01002030">
    <property type="protein sequence ID" value="GIX87858.1"/>
    <property type="molecule type" value="Genomic_DNA"/>
</dbReference>
<organism evidence="2 3">
    <name type="scientific">Caerostris darwini</name>
    <dbReference type="NCBI Taxonomy" id="1538125"/>
    <lineage>
        <taxon>Eukaryota</taxon>
        <taxon>Metazoa</taxon>
        <taxon>Ecdysozoa</taxon>
        <taxon>Arthropoda</taxon>
        <taxon>Chelicerata</taxon>
        <taxon>Arachnida</taxon>
        <taxon>Araneae</taxon>
        <taxon>Araneomorphae</taxon>
        <taxon>Entelegynae</taxon>
        <taxon>Araneoidea</taxon>
        <taxon>Araneidae</taxon>
        <taxon>Caerostris</taxon>
    </lineage>
</organism>
<protein>
    <submittedName>
        <fullName evidence="2">Uncharacterized protein</fullName>
    </submittedName>
</protein>
<reference evidence="2 3" key="1">
    <citation type="submission" date="2021-06" db="EMBL/GenBank/DDBJ databases">
        <title>Caerostris darwini draft genome.</title>
        <authorList>
            <person name="Kono N."/>
            <person name="Arakawa K."/>
        </authorList>
    </citation>
    <scope>NUCLEOTIDE SEQUENCE [LARGE SCALE GENOMIC DNA]</scope>
</reference>
<name>A0AAV4NVR7_9ARAC</name>
<dbReference type="Proteomes" id="UP001054837">
    <property type="component" value="Unassembled WGS sequence"/>
</dbReference>
<keyword evidence="1" id="KW-1133">Transmembrane helix</keyword>
<keyword evidence="1" id="KW-0812">Transmembrane</keyword>